<dbReference type="NCBIfam" id="TIGR00309">
    <property type="entry name" value="V_ATPase_subD"/>
    <property type="match status" value="1"/>
</dbReference>
<keyword evidence="3 4" id="KW-0406">Ion transport</keyword>
<name>A0ABS7DSK3_9FIRM</name>
<keyword evidence="2 4" id="KW-0813">Transport</keyword>
<protein>
    <recommendedName>
        <fullName evidence="4">V-type ATP synthase subunit D</fullName>
    </recommendedName>
    <alternativeName>
        <fullName evidence="4">V-ATPase subunit D</fullName>
    </alternativeName>
</protein>
<evidence type="ECO:0000256" key="2">
    <source>
        <dbReference type="ARBA" id="ARBA00022448"/>
    </source>
</evidence>
<comment type="similarity">
    <text evidence="1 4">Belongs to the V-ATPase D subunit family.</text>
</comment>
<keyword evidence="6" id="KW-1185">Reference proteome</keyword>
<organism evidence="5 6">
    <name type="scientific">Caproiciproducens faecalis</name>
    <dbReference type="NCBI Taxonomy" id="2820301"/>
    <lineage>
        <taxon>Bacteria</taxon>
        <taxon>Bacillati</taxon>
        <taxon>Bacillota</taxon>
        <taxon>Clostridia</taxon>
        <taxon>Eubacteriales</taxon>
        <taxon>Acutalibacteraceae</taxon>
        <taxon>Caproiciproducens</taxon>
    </lineage>
</organism>
<dbReference type="PANTHER" id="PTHR11671">
    <property type="entry name" value="V-TYPE ATP SYNTHASE SUBUNIT D"/>
    <property type="match status" value="1"/>
</dbReference>
<sequence length="204" mass="23110">MSNQIVPTKGNLLATKKTLALSRTGFDLLDRKRNILIREMMALIERAAKIQSVIDDTYDEAYAALQRANITLGICNELSRTVPLDNNLNVAYRSVMGVEIPMVSIDTVCVPIPFGLNSTNITLDNAYMKFNEVKRLTAELAEVENSVYRLADAIKKTQKRANALKNIMIPRFEQTVKFITDALEEKDREEFSRLKVIKRQKASK</sequence>
<dbReference type="EMBL" id="JAGFNZ010000005">
    <property type="protein sequence ID" value="MBW7573541.1"/>
    <property type="molecule type" value="Genomic_DNA"/>
</dbReference>
<dbReference type="Pfam" id="PF01813">
    <property type="entry name" value="ATP-synt_D"/>
    <property type="match status" value="1"/>
</dbReference>
<evidence type="ECO:0000313" key="5">
    <source>
        <dbReference type="EMBL" id="MBW7573541.1"/>
    </source>
</evidence>
<dbReference type="HAMAP" id="MF_00271">
    <property type="entry name" value="ATP_synth_D_arch"/>
    <property type="match status" value="1"/>
</dbReference>
<dbReference type="RefSeq" id="WP_219965951.1">
    <property type="nucleotide sequence ID" value="NZ_JAGFNZ010000005.1"/>
</dbReference>
<evidence type="ECO:0000256" key="3">
    <source>
        <dbReference type="ARBA" id="ARBA00023065"/>
    </source>
</evidence>
<dbReference type="Gene3D" id="1.10.287.3240">
    <property type="match status" value="1"/>
</dbReference>
<comment type="function">
    <text evidence="4">Produces ATP from ADP in the presence of a proton gradient across the membrane.</text>
</comment>
<evidence type="ECO:0000256" key="1">
    <source>
        <dbReference type="ARBA" id="ARBA00005850"/>
    </source>
</evidence>
<keyword evidence="4" id="KW-0066">ATP synthesis</keyword>
<gene>
    <name evidence="4" type="primary">atpD</name>
    <name evidence="5" type="ORF">J5W02_12050</name>
</gene>
<evidence type="ECO:0000256" key="4">
    <source>
        <dbReference type="HAMAP-Rule" id="MF_00271"/>
    </source>
</evidence>
<dbReference type="Proteomes" id="UP000719942">
    <property type="component" value="Unassembled WGS sequence"/>
</dbReference>
<comment type="caution">
    <text evidence="5">The sequence shown here is derived from an EMBL/GenBank/DDBJ whole genome shotgun (WGS) entry which is preliminary data.</text>
</comment>
<dbReference type="InterPro" id="IPR002699">
    <property type="entry name" value="V_ATPase_D"/>
</dbReference>
<evidence type="ECO:0000313" key="6">
    <source>
        <dbReference type="Proteomes" id="UP000719942"/>
    </source>
</evidence>
<reference evidence="5 6" key="1">
    <citation type="submission" date="2021-03" db="EMBL/GenBank/DDBJ databases">
        <title>Caproiciproducens sp. nov. isolated from feces of cow.</title>
        <authorList>
            <person name="Choi J.-Y."/>
        </authorList>
    </citation>
    <scope>NUCLEOTIDE SEQUENCE [LARGE SCALE GENOMIC DNA]</scope>
    <source>
        <strain evidence="5 6">AGMB10547</strain>
    </source>
</reference>
<keyword evidence="4" id="KW-0375">Hydrogen ion transport</keyword>
<proteinExistence type="inferred from homology"/>
<accession>A0ABS7DSK3</accession>